<name>A0A8S9XX63_APOLU</name>
<accession>A0A8S9XX63</accession>
<reference evidence="1" key="1">
    <citation type="journal article" date="2021" name="Mol. Ecol. Resour.">
        <title>Apolygus lucorum genome provides insights into omnivorousness and mesophyll feeding.</title>
        <authorList>
            <person name="Liu Y."/>
            <person name="Liu H."/>
            <person name="Wang H."/>
            <person name="Huang T."/>
            <person name="Liu B."/>
            <person name="Yang B."/>
            <person name="Yin L."/>
            <person name="Li B."/>
            <person name="Zhang Y."/>
            <person name="Zhang S."/>
            <person name="Jiang F."/>
            <person name="Zhang X."/>
            <person name="Ren Y."/>
            <person name="Wang B."/>
            <person name="Wang S."/>
            <person name="Lu Y."/>
            <person name="Wu K."/>
            <person name="Fan W."/>
            <person name="Wang G."/>
        </authorList>
    </citation>
    <scope>NUCLEOTIDE SEQUENCE</scope>
    <source>
        <strain evidence="1">12Hb</strain>
    </source>
</reference>
<proteinExistence type="predicted"/>
<evidence type="ECO:0000313" key="1">
    <source>
        <dbReference type="EMBL" id="KAF6213523.1"/>
    </source>
</evidence>
<keyword evidence="2" id="KW-1185">Reference proteome</keyword>
<gene>
    <name evidence="1" type="ORF">GE061_011243</name>
</gene>
<organism evidence="1 2">
    <name type="scientific">Apolygus lucorum</name>
    <name type="common">Small green plant bug</name>
    <name type="synonym">Lygocoris lucorum</name>
    <dbReference type="NCBI Taxonomy" id="248454"/>
    <lineage>
        <taxon>Eukaryota</taxon>
        <taxon>Metazoa</taxon>
        <taxon>Ecdysozoa</taxon>
        <taxon>Arthropoda</taxon>
        <taxon>Hexapoda</taxon>
        <taxon>Insecta</taxon>
        <taxon>Pterygota</taxon>
        <taxon>Neoptera</taxon>
        <taxon>Paraneoptera</taxon>
        <taxon>Hemiptera</taxon>
        <taxon>Heteroptera</taxon>
        <taxon>Panheteroptera</taxon>
        <taxon>Cimicomorpha</taxon>
        <taxon>Miridae</taxon>
        <taxon>Mirini</taxon>
        <taxon>Apolygus</taxon>
    </lineage>
</organism>
<dbReference type="Proteomes" id="UP000466442">
    <property type="component" value="Unassembled WGS sequence"/>
</dbReference>
<dbReference type="EMBL" id="WIXP02000003">
    <property type="protein sequence ID" value="KAF6213523.1"/>
    <property type="molecule type" value="Genomic_DNA"/>
</dbReference>
<evidence type="ECO:0000313" key="2">
    <source>
        <dbReference type="Proteomes" id="UP000466442"/>
    </source>
</evidence>
<comment type="caution">
    <text evidence="1">The sequence shown here is derived from an EMBL/GenBank/DDBJ whole genome shotgun (WGS) entry which is preliminary data.</text>
</comment>
<sequence length="447" mass="51060">MYVILLSFLCSEGKAKTKPDDAAQEASYTAALTLLSRAFPWSEDEILPKEVHWYSIRSEFKFPNYTWAMGLRGVDLYGRLFRKRYGPNGCMASMIKLNRALTPCSCVFSWYTSYRQFPNNVSMFRPHPKRHLNDITAPYLYVHHTIHDGPSYFVDEKIRHYGIRNDPIWNPYCTTETANDKKKLEVGIVLLELENSVFVNDLPVVMPVNVNTNSPDEILKYANITGSRSLKVVTYGTRFELDNEVIVPEDRENLVGKRLKMQEELISFRIKMVRGPDRSATQNCDANRFNFSISGQECWKQYHSLPLCNILPGSPVVSYDGASMYGIIMNGLRCSVDPDYLSGPVPPGLFQVRRFWSALHKDDKVPLLTDRLVDLYESAIKRRDGKKAKSEEAQPLYNFKSGFINYEDDFPAHLLKTVKPHSSGVRISSLSGIALTVLFRIPNLLVK</sequence>
<protein>
    <submittedName>
        <fullName evidence="1">Uncharacterized protein</fullName>
    </submittedName>
</protein>
<dbReference type="AlphaFoldDB" id="A0A8S9XX63"/>